<dbReference type="InterPro" id="IPR009003">
    <property type="entry name" value="Peptidase_S1_PA"/>
</dbReference>
<evidence type="ECO:0000256" key="1">
    <source>
        <dbReference type="SAM" id="MobiDB-lite"/>
    </source>
</evidence>
<evidence type="ECO:0000313" key="4">
    <source>
        <dbReference type="EMBL" id="PXF45942.1"/>
    </source>
</evidence>
<feature type="compositionally biased region" description="Low complexity" evidence="1">
    <location>
        <begin position="638"/>
        <end position="658"/>
    </location>
</feature>
<dbReference type="PRINTS" id="PR00722">
    <property type="entry name" value="CHYMOTRYPSIN"/>
</dbReference>
<dbReference type="Pfam" id="PF00089">
    <property type="entry name" value="Trypsin"/>
    <property type="match status" value="1"/>
</dbReference>
<dbReference type="EMBL" id="NBIV01000049">
    <property type="protein sequence ID" value="PXF45942.1"/>
    <property type="molecule type" value="Genomic_DNA"/>
</dbReference>
<feature type="compositionally biased region" description="Polar residues" evidence="1">
    <location>
        <begin position="670"/>
        <end position="683"/>
    </location>
</feature>
<dbReference type="InterPro" id="IPR043504">
    <property type="entry name" value="Peptidase_S1_PA_chymotrypsin"/>
</dbReference>
<accession>A0A2V3IUZ4</accession>
<feature type="region of interest" description="Disordered" evidence="1">
    <location>
        <begin position="638"/>
        <end position="683"/>
    </location>
</feature>
<dbReference type="GO" id="GO:0004252">
    <property type="term" value="F:serine-type endopeptidase activity"/>
    <property type="evidence" value="ECO:0007669"/>
    <property type="project" value="InterPro"/>
</dbReference>
<evidence type="ECO:0000259" key="3">
    <source>
        <dbReference type="PROSITE" id="PS50240"/>
    </source>
</evidence>
<feature type="region of interest" description="Disordered" evidence="1">
    <location>
        <begin position="723"/>
        <end position="780"/>
    </location>
</feature>
<dbReference type="AlphaFoldDB" id="A0A2V3IUZ4"/>
<protein>
    <submittedName>
        <fullName evidence="4">Serine protease 28</fullName>
    </submittedName>
</protein>
<reference evidence="4 5" key="1">
    <citation type="journal article" date="2018" name="Mol. Biol. Evol.">
        <title>Analysis of the draft genome of the red seaweed Gracilariopsis chorda provides insights into genome size evolution in Rhodophyta.</title>
        <authorList>
            <person name="Lee J."/>
            <person name="Yang E.C."/>
            <person name="Graf L."/>
            <person name="Yang J.H."/>
            <person name="Qiu H."/>
            <person name="Zel Zion U."/>
            <person name="Chan C.X."/>
            <person name="Stephens T.G."/>
            <person name="Weber A.P.M."/>
            <person name="Boo G.H."/>
            <person name="Boo S.M."/>
            <person name="Kim K.M."/>
            <person name="Shin Y."/>
            <person name="Jung M."/>
            <person name="Lee S.J."/>
            <person name="Yim H.S."/>
            <person name="Lee J.H."/>
            <person name="Bhattacharya D."/>
            <person name="Yoon H.S."/>
        </authorList>
    </citation>
    <scope>NUCLEOTIDE SEQUENCE [LARGE SCALE GENOMIC DNA]</scope>
    <source>
        <strain evidence="4 5">SKKU-2015</strain>
        <tissue evidence="4">Whole body</tissue>
    </source>
</reference>
<dbReference type="Gene3D" id="2.40.10.10">
    <property type="entry name" value="Trypsin-like serine proteases"/>
    <property type="match status" value="1"/>
</dbReference>
<keyword evidence="5" id="KW-1185">Reference proteome</keyword>
<evidence type="ECO:0000256" key="2">
    <source>
        <dbReference type="SAM" id="SignalP"/>
    </source>
</evidence>
<sequence>MRPKPWLPLLLQLIISLRHAFAAKGCDVKLPLFNSSVRIVGGLPASSPAFDNIVTLAYTDSDSAVNYVCVGSLIHPQWVLTAAQCPIAPGQNFALYGGSSLTGTRYDIMDVSSHPRYDPSSTPWRYDLQLIRLQTPIRTLSDSAPISSPSPNSQEVATLNAMRVNNNTAFAQSPRRTYLRLKGYGLSQSPFNNQEPLSYRERPLLFADMPITACPNPLANDGAFRLCTSSSDTCGPCFGDTGSPLYDIDQSGTVAVLVAVATLGRTDTFAIRDPFCTNGRIPIIYTTVAPHLSWIRRTIGNASLSEFYIPSTGINNIVLASEKPSLGVVARTSIIVVSTLVLAGILIALIVCCSLRHLRSRRRRWQSGLAAEHSFINSRSPDVFSPDPFEGMHLQNRRRSTISLSQLSSNAIERLKRTKEFSTRSLAVIRARRMKEEKLSANPSREPVPDAPEWVSSAWERLFKSPSKGDLSAIHKVPTQRVVDDVLSGTDKSVEPSLQDVAFHSAREEANLEAAWQRLELQTSLRNMSEASSANITPPLSPLPQSPRSGSRGKLSALSRSGSKRGSGLSSPLRRALSPTSRASPGELTKADTLLAAFASIDAESEHVEETVVDSSALRALASAKRPNMLNALRRIFSSPGAQGSPSSSSLAPDGSSSTDRLRVSRRNGSRSTSVQQDSFALSSKQGSMHLDYFSENYSLSDSGSEDGEKVLFEQAFVAGSRRYTEDRRPGEREGSYVPTLRGYRKGPSHSLQELQSRRSSGSMEEDEVESPELNKNVMVNKDLDIQTFASARQVRQDQRQASRWDVDDESSGAVHELWPRHEPDSSSAQSNSPGREGSPIPYPRDRRYGSASRTRSMLDGVDVWDVRFEGDDLVHATQMNDGIQKRIPISNGADSELRRDDRKHTIPVQEEHHRAAITPFTGPASGKPSEPVGLSASDELHPLARRELFPCYEKLSDMQSARDKELHGETQDLNAIASSQLTPITPSVTSNEHDGSRDNVSTRNKILEFQVRDNGRVEDAYPLPFSHEGKGDGASSRELLNTRTPYILGGEPSDVELEQPEFPQVTVGEKASAERLSVSELKEMWAERVHRDSVDDIRSQ</sequence>
<organism evidence="4 5">
    <name type="scientific">Gracilariopsis chorda</name>
    <dbReference type="NCBI Taxonomy" id="448386"/>
    <lineage>
        <taxon>Eukaryota</taxon>
        <taxon>Rhodophyta</taxon>
        <taxon>Florideophyceae</taxon>
        <taxon>Rhodymeniophycidae</taxon>
        <taxon>Gracilariales</taxon>
        <taxon>Gracilariaceae</taxon>
        <taxon>Gracilariopsis</taxon>
    </lineage>
</organism>
<keyword evidence="4" id="KW-0378">Hydrolase</keyword>
<evidence type="ECO:0000313" key="5">
    <source>
        <dbReference type="Proteomes" id="UP000247409"/>
    </source>
</evidence>
<feature type="compositionally biased region" description="Low complexity" evidence="1">
    <location>
        <begin position="546"/>
        <end position="582"/>
    </location>
</feature>
<feature type="region of interest" description="Disordered" evidence="1">
    <location>
        <begin position="530"/>
        <end position="588"/>
    </location>
</feature>
<feature type="region of interest" description="Disordered" evidence="1">
    <location>
        <begin position="793"/>
        <end position="855"/>
    </location>
</feature>
<feature type="compositionally biased region" description="Polar residues" evidence="1">
    <location>
        <begin position="750"/>
        <end position="763"/>
    </location>
</feature>
<keyword evidence="4" id="KW-0645">Protease</keyword>
<dbReference type="SUPFAM" id="SSF50494">
    <property type="entry name" value="Trypsin-like serine proteases"/>
    <property type="match status" value="1"/>
</dbReference>
<proteinExistence type="predicted"/>
<dbReference type="OrthoDB" id="5597713at2759"/>
<feature type="compositionally biased region" description="Basic and acidic residues" evidence="1">
    <location>
        <begin position="723"/>
        <end position="735"/>
    </location>
</feature>
<dbReference type="STRING" id="448386.A0A2V3IUZ4"/>
<dbReference type="InterPro" id="IPR001314">
    <property type="entry name" value="Peptidase_S1A"/>
</dbReference>
<feature type="chain" id="PRO_5016017539" evidence="2">
    <location>
        <begin position="23"/>
        <end position="1101"/>
    </location>
</feature>
<dbReference type="PANTHER" id="PTHR24260:SF132">
    <property type="entry name" value="PEPTIDASE S1 DOMAIN-CONTAINING PROTEIN"/>
    <property type="match status" value="1"/>
</dbReference>
<dbReference type="PROSITE" id="PS50240">
    <property type="entry name" value="TRYPSIN_DOM"/>
    <property type="match status" value="1"/>
</dbReference>
<gene>
    <name evidence="4" type="ORF">BWQ96_04303</name>
</gene>
<dbReference type="Proteomes" id="UP000247409">
    <property type="component" value="Unassembled WGS sequence"/>
</dbReference>
<feature type="signal peptide" evidence="2">
    <location>
        <begin position="1"/>
        <end position="22"/>
    </location>
</feature>
<keyword evidence="2" id="KW-0732">Signal</keyword>
<dbReference type="SMART" id="SM00020">
    <property type="entry name" value="Tryp_SPc"/>
    <property type="match status" value="1"/>
</dbReference>
<dbReference type="PANTHER" id="PTHR24260">
    <property type="match status" value="1"/>
</dbReference>
<dbReference type="InterPro" id="IPR051333">
    <property type="entry name" value="CLIP_Serine_Protease"/>
</dbReference>
<dbReference type="GO" id="GO:0006508">
    <property type="term" value="P:proteolysis"/>
    <property type="evidence" value="ECO:0007669"/>
    <property type="project" value="UniProtKB-KW"/>
</dbReference>
<feature type="domain" description="Peptidase S1" evidence="3">
    <location>
        <begin position="39"/>
        <end position="300"/>
    </location>
</feature>
<comment type="caution">
    <text evidence="4">The sequence shown here is derived from an EMBL/GenBank/DDBJ whole genome shotgun (WGS) entry which is preliminary data.</text>
</comment>
<dbReference type="InterPro" id="IPR001254">
    <property type="entry name" value="Trypsin_dom"/>
</dbReference>
<name>A0A2V3IUZ4_9FLOR</name>
<feature type="compositionally biased region" description="Basic and acidic residues" evidence="1">
    <location>
        <begin position="795"/>
        <end position="806"/>
    </location>
</feature>